<evidence type="ECO:0000256" key="1">
    <source>
        <dbReference type="ARBA" id="ARBA00022737"/>
    </source>
</evidence>
<dbReference type="InterPro" id="IPR003961">
    <property type="entry name" value="FN3_dom"/>
</dbReference>
<dbReference type="InterPro" id="IPR036116">
    <property type="entry name" value="FN3_sf"/>
</dbReference>
<dbReference type="Gene3D" id="2.60.40.10">
    <property type="entry name" value="Immunoglobulins"/>
    <property type="match status" value="2"/>
</dbReference>
<dbReference type="PANTHER" id="PTHR13817:SF151">
    <property type="entry name" value="TITIN"/>
    <property type="match status" value="1"/>
</dbReference>
<dbReference type="SMART" id="SM00060">
    <property type="entry name" value="FN3"/>
    <property type="match status" value="2"/>
</dbReference>
<evidence type="ECO:0000313" key="3">
    <source>
        <dbReference type="Proteomes" id="UP000887564"/>
    </source>
</evidence>
<dbReference type="CDD" id="cd00063">
    <property type="entry name" value="FN3"/>
    <property type="match status" value="1"/>
</dbReference>
<keyword evidence="3" id="KW-1185">Reference proteome</keyword>
<dbReference type="InterPro" id="IPR050964">
    <property type="entry name" value="Striated_Muscle_Regulatory"/>
</dbReference>
<dbReference type="Pfam" id="PF00041">
    <property type="entry name" value="fn3"/>
    <property type="match status" value="2"/>
</dbReference>
<reference evidence="4" key="1">
    <citation type="submission" date="2022-11" db="UniProtKB">
        <authorList>
            <consortium name="WormBaseParasite"/>
        </authorList>
    </citation>
    <scope>IDENTIFICATION</scope>
</reference>
<organism evidence="3 4">
    <name type="scientific">Parascaris equorum</name>
    <name type="common">Equine roundworm</name>
    <dbReference type="NCBI Taxonomy" id="6256"/>
    <lineage>
        <taxon>Eukaryota</taxon>
        <taxon>Metazoa</taxon>
        <taxon>Ecdysozoa</taxon>
        <taxon>Nematoda</taxon>
        <taxon>Chromadorea</taxon>
        <taxon>Rhabditida</taxon>
        <taxon>Spirurina</taxon>
        <taxon>Ascaridomorpha</taxon>
        <taxon>Ascaridoidea</taxon>
        <taxon>Ascarididae</taxon>
        <taxon>Parascaris</taxon>
    </lineage>
</organism>
<dbReference type="AlphaFoldDB" id="A0A914S0V8"/>
<feature type="domain" description="Fibronectin type-III" evidence="2">
    <location>
        <begin position="106"/>
        <end position="198"/>
    </location>
</feature>
<dbReference type="Proteomes" id="UP000887564">
    <property type="component" value="Unplaced"/>
</dbReference>
<dbReference type="SUPFAM" id="SSF49265">
    <property type="entry name" value="Fibronectin type III"/>
    <property type="match status" value="1"/>
</dbReference>
<dbReference type="GO" id="GO:0031430">
    <property type="term" value="C:M band"/>
    <property type="evidence" value="ECO:0007669"/>
    <property type="project" value="TreeGrafter"/>
</dbReference>
<dbReference type="PANTHER" id="PTHR13817">
    <property type="entry name" value="TITIN"/>
    <property type="match status" value="1"/>
</dbReference>
<protein>
    <submittedName>
        <fullName evidence="4">Fibronectin type-III domain-containing protein</fullName>
    </submittedName>
</protein>
<dbReference type="GO" id="GO:0045214">
    <property type="term" value="P:sarcomere organization"/>
    <property type="evidence" value="ECO:0007669"/>
    <property type="project" value="TreeGrafter"/>
</dbReference>
<dbReference type="PROSITE" id="PS50853">
    <property type="entry name" value="FN3"/>
    <property type="match status" value="1"/>
</dbReference>
<proteinExistence type="predicted"/>
<accession>A0A914S0V8</accession>
<dbReference type="PRINTS" id="PR00014">
    <property type="entry name" value="FNTYPEIII"/>
</dbReference>
<name>A0A914S0V8_PAREQ</name>
<sequence>MIPFRLRDTIDIRFTVVDKPAPPKKLSVSEIAPDSCHLTWQPPDDDGGSPITNYIIEKCHVKPGLEENWEKVSSFVRGTSYQYGVSEPTQLQEPIVAKYQFNVPAQPDAPVPKDMDSTWVELEWDIPADGGSKILGYIVQYREPSLWRVVNDYTVQHPEFTVTNLIEFRDYEFRITAVNAIGKGVPSLPSSPIKIQEMGGSRPQIVVKPADTASPYNRRAVFTCEAVGRPGQALCCLLHLAESLSFKAF</sequence>
<evidence type="ECO:0000313" key="4">
    <source>
        <dbReference type="WBParaSite" id="PEQ_0000795001-mRNA-1"/>
    </source>
</evidence>
<evidence type="ECO:0000259" key="2">
    <source>
        <dbReference type="PROSITE" id="PS50853"/>
    </source>
</evidence>
<keyword evidence="1" id="KW-0677">Repeat</keyword>
<dbReference type="InterPro" id="IPR013783">
    <property type="entry name" value="Ig-like_fold"/>
</dbReference>
<dbReference type="WBParaSite" id="PEQ_0000795001-mRNA-1">
    <property type="protein sequence ID" value="PEQ_0000795001-mRNA-1"/>
    <property type="gene ID" value="PEQ_0000795001"/>
</dbReference>